<feature type="domain" description="Ubiquitin-like" evidence="6">
    <location>
        <begin position="26"/>
        <end position="101"/>
    </location>
</feature>
<dbReference type="InterPro" id="IPR035896">
    <property type="entry name" value="AN1-like_Znf"/>
</dbReference>
<dbReference type="SMART" id="SM00213">
    <property type="entry name" value="UBQ"/>
    <property type="match status" value="1"/>
</dbReference>
<dbReference type="Pfam" id="PF01428">
    <property type="entry name" value="zf-AN1"/>
    <property type="match status" value="1"/>
</dbReference>
<evidence type="ECO:0000256" key="5">
    <source>
        <dbReference type="SAM" id="MobiDB-lite"/>
    </source>
</evidence>
<protein>
    <submittedName>
        <fullName evidence="8">AN1-type zinc finger protein 4</fullName>
    </submittedName>
</protein>
<evidence type="ECO:0000256" key="2">
    <source>
        <dbReference type="ARBA" id="ARBA00022771"/>
    </source>
</evidence>
<feature type="region of interest" description="Disordered" evidence="5">
    <location>
        <begin position="179"/>
        <end position="208"/>
    </location>
</feature>
<feature type="region of interest" description="Disordered" evidence="5">
    <location>
        <begin position="537"/>
        <end position="696"/>
    </location>
</feature>
<feature type="compositionally biased region" description="Basic and acidic residues" evidence="5">
    <location>
        <begin position="277"/>
        <end position="294"/>
    </location>
</feature>
<feature type="region of interest" description="Disordered" evidence="5">
    <location>
        <begin position="720"/>
        <end position="787"/>
    </location>
</feature>
<feature type="compositionally biased region" description="Polar residues" evidence="5">
    <location>
        <begin position="615"/>
        <end position="627"/>
    </location>
</feature>
<feature type="region of interest" description="Disordered" evidence="5">
    <location>
        <begin position="342"/>
        <end position="454"/>
    </location>
</feature>
<dbReference type="PROSITE" id="PS50053">
    <property type="entry name" value="UBIQUITIN_2"/>
    <property type="match status" value="1"/>
</dbReference>
<dbReference type="InterPro" id="IPR053061">
    <property type="entry name" value="AN1-type_zinc_finger"/>
</dbReference>
<keyword evidence="3" id="KW-0862">Zinc</keyword>
<dbReference type="InterPro" id="IPR000058">
    <property type="entry name" value="Znf_AN1"/>
</dbReference>
<evidence type="ECO:0000259" key="7">
    <source>
        <dbReference type="PROSITE" id="PS51039"/>
    </source>
</evidence>
<gene>
    <name evidence="8" type="primary">Zfand4</name>
</gene>
<feature type="compositionally biased region" description="Polar residues" evidence="5">
    <location>
        <begin position="582"/>
        <end position="594"/>
    </location>
</feature>
<reference evidence="8" key="1">
    <citation type="submission" date="2020-04" db="EMBL/GenBank/DDBJ databases">
        <authorList>
            <person name="Neveu A P."/>
        </authorList>
    </citation>
    <scope>NUCLEOTIDE SEQUENCE</scope>
    <source>
        <tissue evidence="8">Whole embryo</tissue>
    </source>
</reference>
<dbReference type="InterPro" id="IPR029071">
    <property type="entry name" value="Ubiquitin-like_domsf"/>
</dbReference>
<accession>A0A6F9DY17</accession>
<dbReference type="InterPro" id="IPR000626">
    <property type="entry name" value="Ubiquitin-like_dom"/>
</dbReference>
<feature type="compositionally biased region" description="Polar residues" evidence="5">
    <location>
        <begin position="197"/>
        <end position="208"/>
    </location>
</feature>
<dbReference type="SUPFAM" id="SSF118310">
    <property type="entry name" value="AN1-like Zinc finger"/>
    <property type="match status" value="1"/>
</dbReference>
<dbReference type="PROSITE" id="PS51039">
    <property type="entry name" value="ZF_AN1"/>
    <property type="match status" value="1"/>
</dbReference>
<feature type="region of interest" description="Disordered" evidence="5">
    <location>
        <begin position="468"/>
        <end position="497"/>
    </location>
</feature>
<evidence type="ECO:0000313" key="8">
    <source>
        <dbReference type="EMBL" id="CAB3267913.1"/>
    </source>
</evidence>
<dbReference type="PANTHER" id="PTHR46728:SF1">
    <property type="entry name" value="AN1-TYPE ZINC FINGER PROTEIN 4"/>
    <property type="match status" value="1"/>
</dbReference>
<dbReference type="GO" id="GO:0008270">
    <property type="term" value="F:zinc ion binding"/>
    <property type="evidence" value="ECO:0007669"/>
    <property type="project" value="UniProtKB-KW"/>
</dbReference>
<feature type="compositionally biased region" description="Basic and acidic residues" evidence="5">
    <location>
        <begin position="671"/>
        <end position="696"/>
    </location>
</feature>
<dbReference type="Pfam" id="PF00240">
    <property type="entry name" value="ubiquitin"/>
    <property type="match status" value="1"/>
</dbReference>
<name>A0A6F9DY17_9ASCI</name>
<evidence type="ECO:0000256" key="3">
    <source>
        <dbReference type="ARBA" id="ARBA00022833"/>
    </source>
</evidence>
<feature type="compositionally biased region" description="Acidic residues" evidence="5">
    <location>
        <begin position="186"/>
        <end position="195"/>
    </location>
</feature>
<keyword evidence="1" id="KW-0479">Metal-binding</keyword>
<feature type="domain" description="AN1-type" evidence="7">
    <location>
        <begin position="788"/>
        <end position="835"/>
    </location>
</feature>
<dbReference type="PRINTS" id="PR00348">
    <property type="entry name" value="UBIQUITIN"/>
</dbReference>
<evidence type="ECO:0000259" key="6">
    <source>
        <dbReference type="PROSITE" id="PS50053"/>
    </source>
</evidence>
<keyword evidence="2 4" id="KW-0863">Zinc-finger</keyword>
<feature type="region of interest" description="Disordered" evidence="5">
    <location>
        <begin position="235"/>
        <end position="321"/>
    </location>
</feature>
<dbReference type="CDD" id="cd01802">
    <property type="entry name" value="Ubl_ZFAND4"/>
    <property type="match status" value="1"/>
</dbReference>
<dbReference type="EMBL" id="LR792051">
    <property type="protein sequence ID" value="CAB3267913.1"/>
    <property type="molecule type" value="mRNA"/>
</dbReference>
<sequence>MDRKEFTFSDADQLDYAYRLPLYSTMELFIETLTGTCFELRVSPYETVISVKAKIQRLEGIPIGQQYLIWHDMELEDDYCLHDYNITDGCTLKLVLAMRGGPINTRRIAMEDPSMREMADYVESNQEELFDKLSPPPSGGNSNKQVTLLVYRDGDQLNFFRVVDRGDGTLTPFTDSLSGSACNLREDEDDTEEESSLAMQSQSPGQQPLSVAQMVENNITASKMKQLRSHLQNLNIGSSKHPKQTPEMKLSKHSVPRPPVFPRTDTVKSNKMKSASQRKELIEKLKASISEKSKLSPSTCKDQEPVSTKAVPSNDKFSFEDCAGNLRSTSISRTELLRARLKRSKNVVESQEDEKTETPLQITHEKHAPEPTSPKEAAKPSTLEQSDSKKLPEQNGTNKPQDAESSDGKAESCGRFSPRTRRLLNALEGNSPQNKPSKPAPPKTSPRSSSLLQGLTYNRHDLYLRSYGLIASPEEDTEEQVISPASPPSAPPKEEPPALAPQVFETAHGVKYSSVGNSLAPYYWGGRFLKSPSAMGEPFEARDTVPTSSVWHPSQTSHTSKRASIDADEIPGKFVASRPVPSFSTPAKTIQSGKDGQALKKLDTKLTPQPPPPQSVRSSAASATWQKQRLKRMNSKPLQDSGPGQNTIGTDSRSITGVNELPSTLSSPRRPLREVSSKSGLRMKESPHGKVESMSRQEAREVVDLINKAMDASILRTFVRSPVKDGQRGNSGQSSGRHRTTLQHHGIDGGRSMLKSSHGNHASNSTLPPPLGGASSRGPTILPPVKQRSKKKRCFHCAKRTGLASSYICRCGNNFCATHRYAETHDCTYDYKTAGRKLLEEANPLVSAPKLPKI</sequence>
<feature type="compositionally biased region" description="Polar residues" evidence="5">
    <location>
        <begin position="636"/>
        <end position="667"/>
    </location>
</feature>
<dbReference type="Gene3D" id="4.10.1110.10">
    <property type="entry name" value="AN1-like Zinc finger"/>
    <property type="match status" value="1"/>
</dbReference>
<feature type="compositionally biased region" description="Polar residues" evidence="5">
    <location>
        <begin position="545"/>
        <end position="558"/>
    </location>
</feature>
<dbReference type="PANTHER" id="PTHR46728">
    <property type="entry name" value="AN1-TYPE ZINC FINGER PROTEIN 4"/>
    <property type="match status" value="1"/>
</dbReference>
<proteinExistence type="evidence at transcript level"/>
<evidence type="ECO:0000256" key="4">
    <source>
        <dbReference type="PROSITE-ProRule" id="PRU00449"/>
    </source>
</evidence>
<feature type="compositionally biased region" description="Polar residues" evidence="5">
    <location>
        <begin position="754"/>
        <end position="766"/>
    </location>
</feature>
<organism evidence="8">
    <name type="scientific">Phallusia mammillata</name>
    <dbReference type="NCBI Taxonomy" id="59560"/>
    <lineage>
        <taxon>Eukaryota</taxon>
        <taxon>Metazoa</taxon>
        <taxon>Chordata</taxon>
        <taxon>Tunicata</taxon>
        <taxon>Ascidiacea</taxon>
        <taxon>Phlebobranchia</taxon>
        <taxon>Ascidiidae</taxon>
        <taxon>Phallusia</taxon>
    </lineage>
</organism>
<dbReference type="Gene3D" id="3.10.20.90">
    <property type="entry name" value="Phosphatidylinositol 3-kinase Catalytic Subunit, Chain A, domain 1"/>
    <property type="match status" value="1"/>
</dbReference>
<evidence type="ECO:0000256" key="1">
    <source>
        <dbReference type="ARBA" id="ARBA00022723"/>
    </source>
</evidence>
<dbReference type="AlphaFoldDB" id="A0A6F9DY17"/>
<dbReference type="InterPro" id="IPR019956">
    <property type="entry name" value="Ubiquitin_dom"/>
</dbReference>
<dbReference type="SMART" id="SM00154">
    <property type="entry name" value="ZnF_AN1"/>
    <property type="match status" value="1"/>
</dbReference>
<dbReference type="SUPFAM" id="SSF54236">
    <property type="entry name" value="Ubiquitin-like"/>
    <property type="match status" value="1"/>
</dbReference>